<keyword evidence="4" id="KW-1185">Reference proteome</keyword>
<sequence length="488" mass="55622">MPIAESDSSESESGSSIKSEIKSLLKFFYINEVPSYGNNFFFTLGVYLLELFAILAVTGIIMLIFGPYWWDLTTVGAFVRSIHLWAAEAFVTIMFLHLFVQFSTSAYKQKKLVWMIGVVLLLLVLLEYAFGIGLEGGFVSQWNDKAGADLWDGLGLGYWINPLNNGALLGWHVAIVPILLIFLIFTHFMLVKNKGLNKPYKKGIPYTMVPADHKSMYKRMVYIFAIVLVFAILLRSPYVPPLTIQSVAQSNPNIMAITLLSELNQSSHTATYLDTIDPYTFNTSTVYVVSPYDTYINSSYNARNYMAEYLSESPKERSISFSEANSFFSKNWSMQDASQSSDPLIVSIAELVKMAQAGTYQEILQSEETSGLNYTYVIRFLSDTREFQSTASAYGLRTVQWGMLKAGGMWWQVGSYWMAPYDYMEIITSGLPWWNDLENGIVATVALILLLFLPYLPYLRDIPDKLRLYKIFWNRFTIPEMKKIKKKK</sequence>
<dbReference type="AlphaFoldDB" id="A0A218NM38"/>
<dbReference type="KEGG" id="marh:Mia14_0192"/>
<evidence type="ECO:0000313" key="4">
    <source>
        <dbReference type="Proteomes" id="UP000197679"/>
    </source>
</evidence>
<keyword evidence="1" id="KW-1133">Transmembrane helix</keyword>
<reference evidence="3 4" key="1">
    <citation type="journal article" date="2017" name="Nat. Commun.">
        <title>'ARMAN' archaea depend on association with euryarchaeal host in culture and in situ.</title>
        <authorList>
            <person name="Golyshina O."/>
            <person name="Toshchakov S."/>
            <person name="Makarova K."/>
            <person name="Gavrilov S."/>
            <person name="Korzhenkov A."/>
            <person name="La Cono V."/>
            <person name="Arcadi E."/>
            <person name="Nechitaylo T."/>
            <person name="Ferrer M."/>
            <person name="Kublanov I."/>
            <person name="Wolf Y."/>
            <person name="Yakimov M."/>
            <person name="Golyshin P."/>
            <person name="Slesarev A."/>
            <person name="Kozyavkin S."/>
        </authorList>
    </citation>
    <scope>NUCLEOTIDE SEQUENCE [LARGE SCALE GENOMIC DNA]</scope>
    <source>
        <strain evidence="3 4">Mia14</strain>
    </source>
</reference>
<organism evidence="3 4">
    <name type="scientific">Candidatus Mancarchaeum acidiphilum</name>
    <dbReference type="NCBI Taxonomy" id="1920749"/>
    <lineage>
        <taxon>Archaea</taxon>
        <taxon>Candidatus Micrarchaeota</taxon>
        <taxon>Candidatus Mancarchaeum</taxon>
    </lineage>
</organism>
<accession>A0A218NM38</accession>
<dbReference type="Pfam" id="PF13631">
    <property type="entry name" value="Cytochrom_B_N_2"/>
    <property type="match status" value="1"/>
</dbReference>
<proteinExistence type="predicted"/>
<dbReference type="OrthoDB" id="55795at2157"/>
<dbReference type="EMBL" id="CP019964">
    <property type="protein sequence ID" value="ASI13526.1"/>
    <property type="molecule type" value="Genomic_DNA"/>
</dbReference>
<dbReference type="SUPFAM" id="SSF81342">
    <property type="entry name" value="Transmembrane di-heme cytochromes"/>
    <property type="match status" value="1"/>
</dbReference>
<feature type="transmembrane region" description="Helical" evidence="1">
    <location>
        <begin position="220"/>
        <end position="238"/>
    </location>
</feature>
<dbReference type="GO" id="GO:0009055">
    <property type="term" value="F:electron transfer activity"/>
    <property type="evidence" value="ECO:0007669"/>
    <property type="project" value="InterPro"/>
</dbReference>
<dbReference type="RefSeq" id="WP_088819692.1">
    <property type="nucleotide sequence ID" value="NZ_CP019964.1"/>
</dbReference>
<protein>
    <submittedName>
        <fullName evidence="3">Cytochrome b subunit of the bc complex</fullName>
    </submittedName>
</protein>
<dbReference type="PROSITE" id="PS51002">
    <property type="entry name" value="CYTB_NTER"/>
    <property type="match status" value="1"/>
</dbReference>
<dbReference type="GO" id="GO:0022904">
    <property type="term" value="P:respiratory electron transport chain"/>
    <property type="evidence" value="ECO:0007669"/>
    <property type="project" value="InterPro"/>
</dbReference>
<dbReference type="InterPro" id="IPR016174">
    <property type="entry name" value="Di-haem_cyt_TM"/>
</dbReference>
<dbReference type="Proteomes" id="UP000197679">
    <property type="component" value="Chromosome"/>
</dbReference>
<feature type="transmembrane region" description="Helical" evidence="1">
    <location>
        <begin position="82"/>
        <end position="100"/>
    </location>
</feature>
<feature type="transmembrane region" description="Helical" evidence="1">
    <location>
        <begin position="169"/>
        <end position="191"/>
    </location>
</feature>
<feature type="domain" description="Cytochrome b/b6 N-terminal region profile" evidence="2">
    <location>
        <begin position="1"/>
        <end position="200"/>
    </location>
</feature>
<dbReference type="GO" id="GO:0016491">
    <property type="term" value="F:oxidoreductase activity"/>
    <property type="evidence" value="ECO:0007669"/>
    <property type="project" value="InterPro"/>
</dbReference>
<keyword evidence="1" id="KW-0472">Membrane</keyword>
<dbReference type="GeneID" id="33313750"/>
<dbReference type="PANTHER" id="PTHR19271:SF16">
    <property type="entry name" value="CYTOCHROME B"/>
    <property type="match status" value="1"/>
</dbReference>
<feature type="transmembrane region" description="Helical" evidence="1">
    <location>
        <begin position="112"/>
        <end position="134"/>
    </location>
</feature>
<gene>
    <name evidence="3" type="ORF">Mia14_0192</name>
</gene>
<feature type="transmembrane region" description="Helical" evidence="1">
    <location>
        <begin position="46"/>
        <end position="70"/>
    </location>
</feature>
<name>A0A218NM38_9ARCH</name>
<evidence type="ECO:0000313" key="3">
    <source>
        <dbReference type="EMBL" id="ASI13526.1"/>
    </source>
</evidence>
<evidence type="ECO:0000259" key="2">
    <source>
        <dbReference type="PROSITE" id="PS51002"/>
    </source>
</evidence>
<dbReference type="GO" id="GO:0016020">
    <property type="term" value="C:membrane"/>
    <property type="evidence" value="ECO:0007669"/>
    <property type="project" value="InterPro"/>
</dbReference>
<dbReference type="InterPro" id="IPR027387">
    <property type="entry name" value="Cytb/b6-like_sf"/>
</dbReference>
<feature type="transmembrane region" description="Helical" evidence="1">
    <location>
        <begin position="440"/>
        <end position="459"/>
    </location>
</feature>
<evidence type="ECO:0000256" key="1">
    <source>
        <dbReference type="SAM" id="Phobius"/>
    </source>
</evidence>
<dbReference type="PANTHER" id="PTHR19271">
    <property type="entry name" value="CYTOCHROME B"/>
    <property type="match status" value="1"/>
</dbReference>
<keyword evidence="1" id="KW-0812">Transmembrane</keyword>
<dbReference type="InterPro" id="IPR005797">
    <property type="entry name" value="Cyt_b/b6_N"/>
</dbReference>
<dbReference type="Gene3D" id="1.20.810.10">
    <property type="entry name" value="Cytochrome Bc1 Complex, Chain C"/>
    <property type="match status" value="1"/>
</dbReference>